<evidence type="ECO:0000256" key="5">
    <source>
        <dbReference type="ARBA" id="ARBA00022840"/>
    </source>
</evidence>
<keyword evidence="6" id="KW-0119">Carbohydrate metabolism</keyword>
<feature type="domain" description="Four-carbon acid sugar kinase N-terminal" evidence="8">
    <location>
        <begin position="7"/>
        <end position="250"/>
    </location>
</feature>
<evidence type="ECO:0000259" key="9">
    <source>
        <dbReference type="Pfam" id="PF17042"/>
    </source>
</evidence>
<dbReference type="GO" id="GO:0016301">
    <property type="term" value="F:kinase activity"/>
    <property type="evidence" value="ECO:0007669"/>
    <property type="project" value="UniProtKB-KW"/>
</dbReference>
<evidence type="ECO:0000256" key="7">
    <source>
        <dbReference type="SAM" id="MobiDB-lite"/>
    </source>
</evidence>
<evidence type="ECO:0000256" key="1">
    <source>
        <dbReference type="ARBA" id="ARBA00005715"/>
    </source>
</evidence>
<evidence type="ECO:0000259" key="8">
    <source>
        <dbReference type="Pfam" id="PF07005"/>
    </source>
</evidence>
<evidence type="ECO:0000256" key="2">
    <source>
        <dbReference type="ARBA" id="ARBA00022679"/>
    </source>
</evidence>
<dbReference type="Gene3D" id="3.40.980.20">
    <property type="entry name" value="Four-carbon acid sugar kinase, nucleotide binding domain"/>
    <property type="match status" value="1"/>
</dbReference>
<dbReference type="InterPro" id="IPR010737">
    <property type="entry name" value="4-carb_acid_sugar_kinase_N"/>
</dbReference>
<dbReference type="InterPro" id="IPR031475">
    <property type="entry name" value="NBD_C"/>
</dbReference>
<dbReference type="STRING" id="463014.BAU07_24490"/>
<protein>
    <recommendedName>
        <fullName evidence="12">Type III effector</fullName>
    </recommendedName>
</protein>
<keyword evidence="4" id="KW-0418">Kinase</keyword>
<reference evidence="10 11" key="1">
    <citation type="submission" date="2016-06" db="EMBL/GenBank/DDBJ databases">
        <title>Complete genome sequences of Bordetella bronchialis and Bordetella flabilis.</title>
        <authorList>
            <person name="LiPuma J.J."/>
            <person name="Spilker T."/>
        </authorList>
    </citation>
    <scope>NUCLEOTIDE SEQUENCE [LARGE SCALE GENOMIC DNA]</scope>
    <source>
        <strain evidence="10 11">AU10664</strain>
    </source>
</reference>
<dbReference type="SUPFAM" id="SSF142764">
    <property type="entry name" value="YgbK-like"/>
    <property type="match status" value="1"/>
</dbReference>
<comment type="similarity">
    <text evidence="1">Belongs to the four-carbon acid sugar kinase family.</text>
</comment>
<dbReference type="Gene3D" id="3.40.50.10840">
    <property type="entry name" value="Putative sugar-binding, N-terminal domain"/>
    <property type="match status" value="1"/>
</dbReference>
<feature type="domain" description="Four-carbon acid sugar kinase nucleotide binding" evidence="9">
    <location>
        <begin position="300"/>
        <end position="457"/>
    </location>
</feature>
<keyword evidence="11" id="KW-1185">Reference proteome</keyword>
<keyword evidence="2" id="KW-0808">Transferase</keyword>
<dbReference type="InterPro" id="IPR042213">
    <property type="entry name" value="NBD_C_sf"/>
</dbReference>
<dbReference type="AlphaFoldDB" id="A0A193GIF5"/>
<evidence type="ECO:0000256" key="4">
    <source>
        <dbReference type="ARBA" id="ARBA00022777"/>
    </source>
</evidence>
<dbReference type="KEGG" id="bfz:BAU07_24490"/>
<accession>A0A193GIF5</accession>
<sequence length="464" mass="47942">MHGGIRLAYYGDDFTGSTDTLAAVVAAGWRAVLFLDVPEPQDLAAFGPLDCIGVAGTARAMSPAEMDADLPRIFRGLAATGAQVLHYKTCSTFDSAPHIGSIGHAIGLARRTLGPRPAFIVGGQPNLGRYCVFANLYARAGQGGPLYRIDRHPTMRQHPVTPMDEADLRVHLERQGLAGVASFDAEMLEEDGVAQARRLAALCADGAGTVLFDVVRPAHLARIGALLWGFQRSGRQPLLAVGPTGATQALLAAAQLPPAPMTDGEPPRSSGPAEAPAGPPISGQGMSTARAPRAVSQTFVIAGSRSPVTAAQIGAAEHAGFASIALDPMAMAGNDTVYGDALARRIVGLLREGRSVVAHSTLADDSAAHRPGFTRALATSCGRLMAEILARHPLERVGLAGGDTSSLAVQSWGARALTLAFVASPGVAVCRVHAPGHAANGVELMLKGGQMGPPDLFARLLNSA</sequence>
<evidence type="ECO:0008006" key="12">
    <source>
        <dbReference type="Google" id="ProtNLM"/>
    </source>
</evidence>
<dbReference type="EMBL" id="CP016172">
    <property type="protein sequence ID" value="ANN79852.1"/>
    <property type="molecule type" value="Genomic_DNA"/>
</dbReference>
<evidence type="ECO:0000313" key="10">
    <source>
        <dbReference type="EMBL" id="ANN79852.1"/>
    </source>
</evidence>
<evidence type="ECO:0000256" key="3">
    <source>
        <dbReference type="ARBA" id="ARBA00022741"/>
    </source>
</evidence>
<organism evidence="10 11">
    <name type="scientific">Bordetella flabilis</name>
    <dbReference type="NCBI Taxonomy" id="463014"/>
    <lineage>
        <taxon>Bacteria</taxon>
        <taxon>Pseudomonadati</taxon>
        <taxon>Pseudomonadota</taxon>
        <taxon>Betaproteobacteria</taxon>
        <taxon>Burkholderiales</taxon>
        <taxon>Alcaligenaceae</taxon>
        <taxon>Bordetella</taxon>
    </lineage>
</organism>
<dbReference type="InterPro" id="IPR037051">
    <property type="entry name" value="4-carb_acid_sugar_kinase_N_sf"/>
</dbReference>
<keyword evidence="5" id="KW-0067">ATP-binding</keyword>
<evidence type="ECO:0000313" key="11">
    <source>
        <dbReference type="Proteomes" id="UP000091926"/>
    </source>
</evidence>
<proteinExistence type="inferred from homology"/>
<gene>
    <name evidence="10" type="ORF">BAU07_24490</name>
</gene>
<keyword evidence="3" id="KW-0547">Nucleotide-binding</keyword>
<dbReference type="Pfam" id="PF07005">
    <property type="entry name" value="SBD_N"/>
    <property type="match status" value="1"/>
</dbReference>
<feature type="compositionally biased region" description="Low complexity" evidence="7">
    <location>
        <begin position="267"/>
        <end position="283"/>
    </location>
</feature>
<dbReference type="Proteomes" id="UP000091926">
    <property type="component" value="Chromosome"/>
</dbReference>
<feature type="region of interest" description="Disordered" evidence="7">
    <location>
        <begin position="257"/>
        <end position="289"/>
    </location>
</feature>
<evidence type="ECO:0000256" key="6">
    <source>
        <dbReference type="ARBA" id="ARBA00023277"/>
    </source>
</evidence>
<dbReference type="GO" id="GO:0005524">
    <property type="term" value="F:ATP binding"/>
    <property type="evidence" value="ECO:0007669"/>
    <property type="project" value="UniProtKB-KW"/>
</dbReference>
<dbReference type="Pfam" id="PF17042">
    <property type="entry name" value="NBD_C"/>
    <property type="match status" value="1"/>
</dbReference>
<name>A0A193GIF5_9BORD</name>